<dbReference type="EMBL" id="JBAKAX010000005">
    <property type="protein sequence ID" value="MEL0603958.1"/>
    <property type="molecule type" value="Genomic_DNA"/>
</dbReference>
<sequence length="188" mass="21328">MTYVVIFALLLLITLLGAYIRVENNRKKALEIKKKQFNERVAHVNTRLKTKLNNLLEAKIIRPKYVAQIQAIVSNFFVVQPHTEENLQHLEDISDSLVSTLSIEFQKAVQSENTQALQDNIQYFVSELPQQGILFNKAFYQEILPSLILQIKTDTPVNPSETLENTEEGPSDESANTDEQLSQNASVA</sequence>
<dbReference type="Proteomes" id="UP001374952">
    <property type="component" value="Unassembled WGS sequence"/>
</dbReference>
<name>A0ACC6R229_9GAMM</name>
<organism evidence="1 2">
    <name type="scientific">Pseudoalteromonas undina</name>
    <dbReference type="NCBI Taxonomy" id="43660"/>
    <lineage>
        <taxon>Bacteria</taxon>
        <taxon>Pseudomonadati</taxon>
        <taxon>Pseudomonadota</taxon>
        <taxon>Gammaproteobacteria</taxon>
        <taxon>Alteromonadales</taxon>
        <taxon>Pseudoalteromonadaceae</taxon>
        <taxon>Pseudoalteromonas</taxon>
    </lineage>
</organism>
<comment type="caution">
    <text evidence="1">The sequence shown here is derived from an EMBL/GenBank/DDBJ whole genome shotgun (WGS) entry which is preliminary data.</text>
</comment>
<evidence type="ECO:0000313" key="2">
    <source>
        <dbReference type="Proteomes" id="UP001374952"/>
    </source>
</evidence>
<accession>A0ACC6R229</accession>
<gene>
    <name evidence="1" type="ORF">V6250_07250</name>
</gene>
<keyword evidence="2" id="KW-1185">Reference proteome</keyword>
<evidence type="ECO:0000313" key="1">
    <source>
        <dbReference type="EMBL" id="MEL0603958.1"/>
    </source>
</evidence>
<protein>
    <submittedName>
        <fullName evidence="1">Uncharacterized protein</fullName>
    </submittedName>
</protein>
<reference evidence="1" key="1">
    <citation type="submission" date="2024-02" db="EMBL/GenBank/DDBJ databases">
        <title>Bacteria isolated from the canopy kelp, Nereocystis luetkeana.</title>
        <authorList>
            <person name="Pfister C.A."/>
            <person name="Younker I.T."/>
            <person name="Light S.H."/>
        </authorList>
    </citation>
    <scope>NUCLEOTIDE SEQUENCE</scope>
    <source>
        <strain evidence="1">TN.2.01</strain>
    </source>
</reference>
<proteinExistence type="predicted"/>